<protein>
    <recommendedName>
        <fullName evidence="3">Lipoprotein</fullName>
    </recommendedName>
</protein>
<dbReference type="PROSITE" id="PS51257">
    <property type="entry name" value="PROKAR_LIPOPROTEIN"/>
    <property type="match status" value="1"/>
</dbReference>
<proteinExistence type="predicted"/>
<name>A0A7Y7WNS0_9PSED</name>
<accession>A0A7Y7WNS0</accession>
<dbReference type="AlphaFoldDB" id="A0A7Y7WNS0"/>
<dbReference type="EMBL" id="JACAQA010000005">
    <property type="protein sequence ID" value="NWB84881.1"/>
    <property type="molecule type" value="Genomic_DNA"/>
</dbReference>
<evidence type="ECO:0008006" key="3">
    <source>
        <dbReference type="Google" id="ProtNLM"/>
    </source>
</evidence>
<evidence type="ECO:0000313" key="2">
    <source>
        <dbReference type="Proteomes" id="UP000522864"/>
    </source>
</evidence>
<sequence length="296" mass="34125">MKKILVATLILGLTACDTSSNPEKQKMKDSPPIIKINLHEDINDVIARSPIPFKSDCLAAAGVCWHEISRSPNSKELPIASIKTGAHTLLLKNVSRISTAIFDRFGSQIENIEIVLRGLPDNSLHTDHQNAIYHLIDGIQRAGWTHYYRRSDPRVSGKEMDKIDTPREVLGKFTSSHPWLDPNYRVDIDRWLKVGSFYNWFFYNNGSYLHLRAWRRLSKKHPNERGTYLISLEFSTETEFWRTPFQDKDKLRWKELLPDVLATAKKQRKEQETKARAAGIEIDESYQDPLINALNL</sequence>
<evidence type="ECO:0000313" key="1">
    <source>
        <dbReference type="EMBL" id="NWB84881.1"/>
    </source>
</evidence>
<organism evidence="1 2">
    <name type="scientific">Pseudomonas gingeri</name>
    <dbReference type="NCBI Taxonomy" id="117681"/>
    <lineage>
        <taxon>Bacteria</taxon>
        <taxon>Pseudomonadati</taxon>
        <taxon>Pseudomonadota</taxon>
        <taxon>Gammaproteobacteria</taxon>
        <taxon>Pseudomonadales</taxon>
        <taxon>Pseudomonadaceae</taxon>
        <taxon>Pseudomonas</taxon>
    </lineage>
</organism>
<comment type="caution">
    <text evidence="1">The sequence shown here is derived from an EMBL/GenBank/DDBJ whole genome shotgun (WGS) entry which is preliminary data.</text>
</comment>
<gene>
    <name evidence="1" type="ORF">HX830_08305</name>
</gene>
<dbReference type="Proteomes" id="UP000522864">
    <property type="component" value="Unassembled WGS sequence"/>
</dbReference>
<dbReference type="RefSeq" id="WP_177099745.1">
    <property type="nucleotide sequence ID" value="NZ_JACAQA010000005.1"/>
</dbReference>
<reference evidence="1 2" key="1">
    <citation type="submission" date="2020-04" db="EMBL/GenBank/DDBJ databases">
        <title>Molecular characterization of pseudomonads from Agaricus bisporus reveal novel blotch 2 pathogens in Western Europe.</title>
        <authorList>
            <person name="Taparia T."/>
            <person name="Krijger M."/>
            <person name="Haynes E."/>
            <person name="Elpinstone J.G."/>
            <person name="Noble R."/>
            <person name="Van Der Wolf J."/>
        </authorList>
    </citation>
    <scope>NUCLEOTIDE SEQUENCE [LARGE SCALE GENOMIC DNA]</scope>
    <source>
        <strain evidence="1 2">G9001</strain>
    </source>
</reference>